<feature type="compositionally biased region" description="Basic and acidic residues" evidence="1">
    <location>
        <begin position="443"/>
        <end position="453"/>
    </location>
</feature>
<sequence>MRLIAAIHSCVRSGPQAPLRLALLACACAVHLAVAEYMYRPPPHLMPHPVPHHHKHHPYSASKHGPSRHPPPSLYHGRPHHRPRKPPPPPQLAAASPWKNTPYKTTKDPFRTHGSDPDFGNQAAVLSAIKTSGSPLTSITSSPLVSSLSVRPGAHASALHTYTNIVSDDHGPIHTIPAPNLGPADNPGHSQLSESSSYGSALEQHAIQRQAIQSALHQLHAAQAARPAGPTTAAPTPAVLHYTQGYQVSESPAAGQHEGVAMLYAPDPDPSRPTRPVKLTTDPHSLPSEGRGPQYRLAQRVIHHPPADTAGALLALSLSHSLGAPYSIDPQYGAVASQPGHGFMSVGPTLSPQDLFHLLNGFPLQGLQGLSQDVHPQVHIMHPDHQHLILQQQQQQHLQQLQQQHLHQQLQAQVQAQAQQLHHHLHPQYQSFDFDEQSYQKSVQDHEVSEDAPRPSLQRPDSSLTQEPSPSASTVTLFTVAPPQPTASSPVRGDIRSQDDADAGREGNDDDDDDDGEEYDDAPAPSRTSSTTQSGSAVTPRPQATASQEDDADDLQQTVIREEAGTYSSDPSLVTPFRRQPNSVHVPDVKPGRIPYGARIRPKRIAVE</sequence>
<accession>A0AAE1H3B4</accession>
<feature type="region of interest" description="Disordered" evidence="1">
    <location>
        <begin position="170"/>
        <end position="202"/>
    </location>
</feature>
<feature type="compositionally biased region" description="Basic and acidic residues" evidence="1">
    <location>
        <begin position="493"/>
        <end position="507"/>
    </location>
</feature>
<feature type="compositionally biased region" description="Polar residues" evidence="1">
    <location>
        <begin position="526"/>
        <end position="547"/>
    </location>
</feature>
<feature type="region of interest" description="Disordered" evidence="1">
    <location>
        <begin position="48"/>
        <end position="116"/>
    </location>
</feature>
<feature type="compositionally biased region" description="Polar residues" evidence="1">
    <location>
        <begin position="459"/>
        <end position="477"/>
    </location>
</feature>
<gene>
    <name evidence="2" type="ORF">KUF71_023407</name>
</gene>
<proteinExistence type="predicted"/>
<keyword evidence="3" id="KW-1185">Reference proteome</keyword>
<comment type="caution">
    <text evidence="2">The sequence shown here is derived from an EMBL/GenBank/DDBJ whole genome shotgun (WGS) entry which is preliminary data.</text>
</comment>
<feature type="compositionally biased region" description="Basic and acidic residues" evidence="1">
    <location>
        <begin position="105"/>
        <end position="116"/>
    </location>
</feature>
<feature type="compositionally biased region" description="Polar residues" evidence="1">
    <location>
        <begin position="188"/>
        <end position="199"/>
    </location>
</feature>
<feature type="region of interest" description="Disordered" evidence="1">
    <location>
        <begin position="436"/>
        <end position="590"/>
    </location>
</feature>
<feature type="compositionally biased region" description="Acidic residues" evidence="1">
    <location>
        <begin position="508"/>
        <end position="521"/>
    </location>
</feature>
<name>A0AAE1H3B4_9NEOP</name>
<evidence type="ECO:0000313" key="3">
    <source>
        <dbReference type="Proteomes" id="UP001219518"/>
    </source>
</evidence>
<reference evidence="2" key="1">
    <citation type="submission" date="2021-07" db="EMBL/GenBank/DDBJ databases">
        <authorList>
            <person name="Catto M.A."/>
            <person name="Jacobson A."/>
            <person name="Kennedy G."/>
            <person name="Labadie P."/>
            <person name="Hunt B.G."/>
            <person name="Srinivasan R."/>
        </authorList>
    </citation>
    <scope>NUCLEOTIDE SEQUENCE</scope>
    <source>
        <strain evidence="2">PL_HMW_Pooled</strain>
        <tissue evidence="2">Head</tissue>
    </source>
</reference>
<reference evidence="2" key="2">
    <citation type="journal article" date="2023" name="BMC Genomics">
        <title>Pest status, molecular evolution, and epigenetic factors derived from the genome assembly of Frankliniella fusca, a thysanopteran phytovirus vector.</title>
        <authorList>
            <person name="Catto M.A."/>
            <person name="Labadie P.E."/>
            <person name="Jacobson A.L."/>
            <person name="Kennedy G.G."/>
            <person name="Srinivasan R."/>
            <person name="Hunt B.G."/>
        </authorList>
    </citation>
    <scope>NUCLEOTIDE SEQUENCE</scope>
    <source>
        <strain evidence="2">PL_HMW_Pooled</strain>
    </source>
</reference>
<dbReference type="EMBL" id="JAHWGI010000349">
    <property type="protein sequence ID" value="KAK3913994.1"/>
    <property type="molecule type" value="Genomic_DNA"/>
</dbReference>
<dbReference type="AlphaFoldDB" id="A0AAE1H3B4"/>
<feature type="region of interest" description="Disordered" evidence="1">
    <location>
        <begin position="262"/>
        <end position="292"/>
    </location>
</feature>
<evidence type="ECO:0000256" key="1">
    <source>
        <dbReference type="SAM" id="MobiDB-lite"/>
    </source>
</evidence>
<dbReference type="Proteomes" id="UP001219518">
    <property type="component" value="Unassembled WGS sequence"/>
</dbReference>
<organism evidence="2 3">
    <name type="scientific">Frankliniella fusca</name>
    <dbReference type="NCBI Taxonomy" id="407009"/>
    <lineage>
        <taxon>Eukaryota</taxon>
        <taxon>Metazoa</taxon>
        <taxon>Ecdysozoa</taxon>
        <taxon>Arthropoda</taxon>
        <taxon>Hexapoda</taxon>
        <taxon>Insecta</taxon>
        <taxon>Pterygota</taxon>
        <taxon>Neoptera</taxon>
        <taxon>Paraneoptera</taxon>
        <taxon>Thysanoptera</taxon>
        <taxon>Terebrantia</taxon>
        <taxon>Thripoidea</taxon>
        <taxon>Thripidae</taxon>
        <taxon>Frankliniella</taxon>
    </lineage>
</organism>
<protein>
    <submittedName>
        <fullName evidence="2">Halomucin</fullName>
    </submittedName>
</protein>
<evidence type="ECO:0000313" key="2">
    <source>
        <dbReference type="EMBL" id="KAK3913994.1"/>
    </source>
</evidence>